<evidence type="ECO:0000313" key="2">
    <source>
        <dbReference type="EMBL" id="TKR89681.1"/>
    </source>
</evidence>
<reference evidence="2 3" key="2">
    <citation type="journal article" date="2019" name="G3 (Bethesda)">
        <title>Hybrid Assembly of the Genome of the Entomopathogenic Nematode Steinernema carpocapsae Identifies the X-Chromosome.</title>
        <authorList>
            <person name="Serra L."/>
            <person name="Macchietto M."/>
            <person name="Macias-Munoz A."/>
            <person name="McGill C.J."/>
            <person name="Rodriguez I.M."/>
            <person name="Rodriguez B."/>
            <person name="Murad R."/>
            <person name="Mortazavi A."/>
        </authorList>
    </citation>
    <scope>NUCLEOTIDE SEQUENCE [LARGE SCALE GENOMIC DNA]</scope>
    <source>
        <strain evidence="2 3">ALL</strain>
    </source>
</reference>
<proteinExistence type="predicted"/>
<feature type="signal peptide" evidence="1">
    <location>
        <begin position="1"/>
        <end position="23"/>
    </location>
</feature>
<evidence type="ECO:0000313" key="3">
    <source>
        <dbReference type="Proteomes" id="UP000298663"/>
    </source>
</evidence>
<name>A0A4U5P1U4_STECR</name>
<sequence>MFLTPVFWVTLLLGFGASDDATASIDPASSDKISIAPISCNLILCAEGFTCKNGQCIRTTPCPLCFCPKCFPIKCPPCAPCAPCGGPILTAAQ</sequence>
<accession>A0A4U5P1U4</accession>
<feature type="chain" id="PRO_5020624229" evidence="1">
    <location>
        <begin position="24"/>
        <end position="93"/>
    </location>
</feature>
<keyword evidence="3" id="KW-1185">Reference proteome</keyword>
<keyword evidence="1" id="KW-0732">Signal</keyword>
<protein>
    <submittedName>
        <fullName evidence="2">Uncharacterized protein</fullName>
    </submittedName>
</protein>
<dbReference type="Proteomes" id="UP000298663">
    <property type="component" value="Unassembled WGS sequence"/>
</dbReference>
<gene>
    <name evidence="2" type="ORF">L596_013746</name>
</gene>
<dbReference type="AlphaFoldDB" id="A0A4U5P1U4"/>
<organism evidence="2 3">
    <name type="scientific">Steinernema carpocapsae</name>
    <name type="common">Entomopathogenic nematode</name>
    <dbReference type="NCBI Taxonomy" id="34508"/>
    <lineage>
        <taxon>Eukaryota</taxon>
        <taxon>Metazoa</taxon>
        <taxon>Ecdysozoa</taxon>
        <taxon>Nematoda</taxon>
        <taxon>Chromadorea</taxon>
        <taxon>Rhabditida</taxon>
        <taxon>Tylenchina</taxon>
        <taxon>Panagrolaimomorpha</taxon>
        <taxon>Strongyloidoidea</taxon>
        <taxon>Steinernematidae</taxon>
        <taxon>Steinernema</taxon>
    </lineage>
</organism>
<reference evidence="2 3" key="1">
    <citation type="journal article" date="2015" name="Genome Biol.">
        <title>Comparative genomics of Steinernema reveals deeply conserved gene regulatory networks.</title>
        <authorList>
            <person name="Dillman A.R."/>
            <person name="Macchietto M."/>
            <person name="Porter C.F."/>
            <person name="Rogers A."/>
            <person name="Williams B."/>
            <person name="Antoshechkin I."/>
            <person name="Lee M.M."/>
            <person name="Goodwin Z."/>
            <person name="Lu X."/>
            <person name="Lewis E.E."/>
            <person name="Goodrich-Blair H."/>
            <person name="Stock S.P."/>
            <person name="Adams B.J."/>
            <person name="Sternberg P.W."/>
            <person name="Mortazavi A."/>
        </authorList>
    </citation>
    <scope>NUCLEOTIDE SEQUENCE [LARGE SCALE GENOMIC DNA]</scope>
    <source>
        <strain evidence="2 3">ALL</strain>
    </source>
</reference>
<evidence type="ECO:0000256" key="1">
    <source>
        <dbReference type="SAM" id="SignalP"/>
    </source>
</evidence>
<dbReference type="EMBL" id="AZBU02000003">
    <property type="protein sequence ID" value="TKR89681.1"/>
    <property type="molecule type" value="Genomic_DNA"/>
</dbReference>
<comment type="caution">
    <text evidence="2">The sequence shown here is derived from an EMBL/GenBank/DDBJ whole genome shotgun (WGS) entry which is preliminary data.</text>
</comment>